<evidence type="ECO:0000256" key="4">
    <source>
        <dbReference type="ARBA" id="ARBA00022475"/>
    </source>
</evidence>
<comment type="caution">
    <text evidence="9">The sequence shown here is derived from an EMBL/GenBank/DDBJ whole genome shotgun (WGS) entry which is preliminary data.</text>
</comment>
<evidence type="ECO:0000256" key="3">
    <source>
        <dbReference type="ARBA" id="ARBA00022448"/>
    </source>
</evidence>
<dbReference type="Pfam" id="PF01032">
    <property type="entry name" value="FecCD"/>
    <property type="match status" value="1"/>
</dbReference>
<organism evidence="9 10">
    <name type="scientific">Mangrovivirga halotolerans</name>
    <dbReference type="NCBI Taxonomy" id="2993936"/>
    <lineage>
        <taxon>Bacteria</taxon>
        <taxon>Pseudomonadati</taxon>
        <taxon>Bacteroidota</taxon>
        <taxon>Cytophagia</taxon>
        <taxon>Cytophagales</taxon>
        <taxon>Mangrovivirgaceae</taxon>
        <taxon>Mangrovivirga</taxon>
    </lineage>
</organism>
<feature type="transmembrane region" description="Helical" evidence="8">
    <location>
        <begin position="58"/>
        <end position="75"/>
    </location>
</feature>
<dbReference type="SUPFAM" id="SSF81345">
    <property type="entry name" value="ABC transporter involved in vitamin B12 uptake, BtuC"/>
    <property type="match status" value="1"/>
</dbReference>
<feature type="transmembrane region" description="Helical" evidence="8">
    <location>
        <begin position="193"/>
        <end position="216"/>
    </location>
</feature>
<feature type="transmembrane region" description="Helical" evidence="8">
    <location>
        <begin position="283"/>
        <end position="303"/>
    </location>
</feature>
<name>A0ABT3RU06_9BACT</name>
<sequence>MSKTTILIFLVIILFAGFILSLCLGSVLLSPSQIIDALFSAKSSIYTDIIVEYRLPKAITAVIAGMALSISGLLMQNFFRNPLAGPFVLGVSSGAGLFVAILIMTGWYAGLSLGSIDIHQSTVVSIAAILGAMAVLLLLLLIQSINKDYTTLLIVGLMISSAVSAVISLIQYFSQSQDIQRYLLWTMGSLGALSWWEISGLAIALLVCVTVLVIIIKPLNALNLGESYALSMGVKVQTVRILILLTSGVLAGMITAYCGPIGFIGLAVPHLSRQFLKTFHPAWLIPGTAITGGAILLFCDIIAQVPGMDFVLPINTVTALFGAPWVIIYLLRKKLSGTFN</sequence>
<keyword evidence="7 8" id="KW-0472">Membrane</keyword>
<dbReference type="RefSeq" id="WP_266057656.1">
    <property type="nucleotide sequence ID" value="NZ_JAPFQN010000007.1"/>
</dbReference>
<evidence type="ECO:0000256" key="1">
    <source>
        <dbReference type="ARBA" id="ARBA00004651"/>
    </source>
</evidence>
<keyword evidence="5 8" id="KW-0812">Transmembrane</keyword>
<keyword evidence="3" id="KW-0813">Transport</keyword>
<comment type="subcellular location">
    <subcellularLocation>
        <location evidence="1">Cell membrane</location>
        <topology evidence="1">Multi-pass membrane protein</topology>
    </subcellularLocation>
</comment>
<dbReference type="Proteomes" id="UP001209885">
    <property type="component" value="Unassembled WGS sequence"/>
</dbReference>
<comment type="similarity">
    <text evidence="2">Belongs to the binding-protein-dependent transport system permease family. FecCD subfamily.</text>
</comment>
<protein>
    <submittedName>
        <fullName evidence="9">Iron ABC transporter permease</fullName>
    </submittedName>
</protein>
<reference evidence="9 10" key="1">
    <citation type="submission" date="2022-11" db="EMBL/GenBank/DDBJ databases">
        <title>The characterization of three novel Bacteroidetes species and genomic analysis of their roles in tidal elemental geochemical cycles.</title>
        <authorList>
            <person name="Ma K."/>
        </authorList>
    </citation>
    <scope>NUCLEOTIDE SEQUENCE [LARGE SCALE GENOMIC DNA]</scope>
    <source>
        <strain evidence="9 10">M17</strain>
    </source>
</reference>
<feature type="transmembrane region" description="Helical" evidence="8">
    <location>
        <begin position="87"/>
        <end position="110"/>
    </location>
</feature>
<proteinExistence type="inferred from homology"/>
<feature type="transmembrane region" description="Helical" evidence="8">
    <location>
        <begin position="7"/>
        <end position="29"/>
    </location>
</feature>
<evidence type="ECO:0000256" key="7">
    <source>
        <dbReference type="ARBA" id="ARBA00023136"/>
    </source>
</evidence>
<keyword evidence="10" id="KW-1185">Reference proteome</keyword>
<keyword evidence="4" id="KW-1003">Cell membrane</keyword>
<dbReference type="InterPro" id="IPR000522">
    <property type="entry name" value="ABC_transptr_permease_BtuC"/>
</dbReference>
<gene>
    <name evidence="9" type="ORF">OO013_14615</name>
</gene>
<evidence type="ECO:0000256" key="6">
    <source>
        <dbReference type="ARBA" id="ARBA00022989"/>
    </source>
</evidence>
<keyword evidence="6 8" id="KW-1133">Transmembrane helix</keyword>
<evidence type="ECO:0000256" key="8">
    <source>
        <dbReference type="SAM" id="Phobius"/>
    </source>
</evidence>
<evidence type="ECO:0000256" key="2">
    <source>
        <dbReference type="ARBA" id="ARBA00007935"/>
    </source>
</evidence>
<dbReference type="PANTHER" id="PTHR30472:SF41">
    <property type="entry name" value="TRANSPORT SYSTEM PERMEASE PROTEIN"/>
    <property type="match status" value="1"/>
</dbReference>
<accession>A0ABT3RU06</accession>
<dbReference type="Gene3D" id="1.10.3470.10">
    <property type="entry name" value="ABC transporter involved in vitamin B12 uptake, BtuC"/>
    <property type="match status" value="1"/>
</dbReference>
<dbReference type="CDD" id="cd06550">
    <property type="entry name" value="TM_ABC_iron-siderophores_like"/>
    <property type="match status" value="1"/>
</dbReference>
<dbReference type="PANTHER" id="PTHR30472">
    <property type="entry name" value="FERRIC ENTEROBACTIN TRANSPORT SYSTEM PERMEASE PROTEIN"/>
    <property type="match status" value="1"/>
</dbReference>
<dbReference type="EMBL" id="JAPFQN010000007">
    <property type="protein sequence ID" value="MCX2745110.1"/>
    <property type="molecule type" value="Genomic_DNA"/>
</dbReference>
<dbReference type="InterPro" id="IPR037294">
    <property type="entry name" value="ABC_BtuC-like"/>
</dbReference>
<feature type="transmembrane region" description="Helical" evidence="8">
    <location>
        <begin position="122"/>
        <end position="142"/>
    </location>
</feature>
<evidence type="ECO:0000256" key="5">
    <source>
        <dbReference type="ARBA" id="ARBA00022692"/>
    </source>
</evidence>
<feature type="transmembrane region" description="Helical" evidence="8">
    <location>
        <begin position="149"/>
        <end position="173"/>
    </location>
</feature>
<feature type="transmembrane region" description="Helical" evidence="8">
    <location>
        <begin position="310"/>
        <end position="331"/>
    </location>
</feature>
<feature type="transmembrane region" description="Helical" evidence="8">
    <location>
        <begin position="241"/>
        <end position="263"/>
    </location>
</feature>
<evidence type="ECO:0000313" key="10">
    <source>
        <dbReference type="Proteomes" id="UP001209885"/>
    </source>
</evidence>
<evidence type="ECO:0000313" key="9">
    <source>
        <dbReference type="EMBL" id="MCX2745110.1"/>
    </source>
</evidence>